<evidence type="ECO:0000256" key="1">
    <source>
        <dbReference type="SAM" id="Phobius"/>
    </source>
</evidence>
<dbReference type="RefSeq" id="WP_113889400.1">
    <property type="nucleotide sequence ID" value="NZ_QNRK01000011.1"/>
</dbReference>
<keyword evidence="1" id="KW-0472">Membrane</keyword>
<evidence type="ECO:0000313" key="2">
    <source>
        <dbReference type="EMBL" id="RBP13855.1"/>
    </source>
</evidence>
<dbReference type="Proteomes" id="UP000253529">
    <property type="component" value="Unassembled WGS sequence"/>
</dbReference>
<dbReference type="EMBL" id="QNRK01000011">
    <property type="protein sequence ID" value="RBP13855.1"/>
    <property type="molecule type" value="Genomic_DNA"/>
</dbReference>
<dbReference type="OrthoDB" id="8437837at2"/>
<feature type="transmembrane region" description="Helical" evidence="1">
    <location>
        <begin position="80"/>
        <end position="102"/>
    </location>
</feature>
<accession>A0A366FJF2</accession>
<feature type="transmembrane region" description="Helical" evidence="1">
    <location>
        <begin position="170"/>
        <end position="188"/>
    </location>
</feature>
<feature type="transmembrane region" description="Helical" evidence="1">
    <location>
        <begin position="108"/>
        <end position="126"/>
    </location>
</feature>
<feature type="transmembrane region" description="Helical" evidence="1">
    <location>
        <begin position="195"/>
        <end position="212"/>
    </location>
</feature>
<feature type="transmembrane region" description="Helical" evidence="1">
    <location>
        <begin position="325"/>
        <end position="343"/>
    </location>
</feature>
<keyword evidence="1" id="KW-1133">Transmembrane helix</keyword>
<organism evidence="2 3">
    <name type="scientific">Roseiarcus fermentans</name>
    <dbReference type="NCBI Taxonomy" id="1473586"/>
    <lineage>
        <taxon>Bacteria</taxon>
        <taxon>Pseudomonadati</taxon>
        <taxon>Pseudomonadota</taxon>
        <taxon>Alphaproteobacteria</taxon>
        <taxon>Hyphomicrobiales</taxon>
        <taxon>Roseiarcaceae</taxon>
        <taxon>Roseiarcus</taxon>
    </lineage>
</organism>
<gene>
    <name evidence="2" type="ORF">DFR50_111117</name>
</gene>
<dbReference type="AlphaFoldDB" id="A0A366FJF2"/>
<keyword evidence="1" id="KW-0812">Transmembrane</keyword>
<feature type="transmembrane region" description="Helical" evidence="1">
    <location>
        <begin position="50"/>
        <end position="68"/>
    </location>
</feature>
<feature type="transmembrane region" description="Helical" evidence="1">
    <location>
        <begin position="25"/>
        <end position="44"/>
    </location>
</feature>
<feature type="transmembrane region" description="Helical" evidence="1">
    <location>
        <begin position="355"/>
        <end position="373"/>
    </location>
</feature>
<feature type="transmembrane region" description="Helical" evidence="1">
    <location>
        <begin position="242"/>
        <end position="267"/>
    </location>
</feature>
<feature type="transmembrane region" description="Helical" evidence="1">
    <location>
        <begin position="138"/>
        <end position="158"/>
    </location>
</feature>
<proteinExistence type="predicted"/>
<name>A0A366FJF2_9HYPH</name>
<protein>
    <recommendedName>
        <fullName evidence="4">Peptide ABC transporter permease</fullName>
    </recommendedName>
</protein>
<evidence type="ECO:0008006" key="4">
    <source>
        <dbReference type="Google" id="ProtNLM"/>
    </source>
</evidence>
<keyword evidence="3" id="KW-1185">Reference proteome</keyword>
<evidence type="ECO:0000313" key="3">
    <source>
        <dbReference type="Proteomes" id="UP000253529"/>
    </source>
</evidence>
<reference evidence="2 3" key="1">
    <citation type="submission" date="2018-06" db="EMBL/GenBank/DDBJ databases">
        <title>Genomic Encyclopedia of Type Strains, Phase IV (KMG-IV): sequencing the most valuable type-strain genomes for metagenomic binning, comparative biology and taxonomic classification.</title>
        <authorList>
            <person name="Goeker M."/>
        </authorList>
    </citation>
    <scope>NUCLEOTIDE SEQUENCE [LARGE SCALE GENOMIC DNA]</scope>
    <source>
        <strain evidence="2 3">DSM 24875</strain>
    </source>
</reference>
<sequence length="413" mass="43248">MALRAEERRSARPGRRDDAADASRFFSRVGYAALAIGAPLAVIVHPLALFIVFPIGVAMILMAAALEAKPGFSDRLARDVMTAPFLALAAGLGWATLSILWTPYPVSALQHALKLALLILATLFAVAAPRENARATDLYLFPIGVVVGMIAMAAKGLAGVVDHLPDDGGLAAGEIALAVLLFPALGGLTARGRNGYARILLILALAFAYTAGNAPLTIALFAGYLAMSFAISDLARTTRELAWGAAALVLLSPLIPAFAPTVAAWIFNVKLATLPPPYAILSVAADIFTHDKLRLLIGHGFATVARGVHDQILPLYTPRSFAFTVWYELGVVGAVIAAAGVWCAFRDIGKAPPRLAPFMIAGLAAIVALAFSNVDFDDMTALTLIGAAIISTDVAARSQYRTTRPSAASLANL</sequence>
<comment type="caution">
    <text evidence="2">The sequence shown here is derived from an EMBL/GenBank/DDBJ whole genome shotgun (WGS) entry which is preliminary data.</text>
</comment>